<reference evidence="3" key="1">
    <citation type="submission" date="2016-03" db="EMBL/GenBank/DDBJ databases">
        <authorList>
            <person name="Devillers Hugo."/>
        </authorList>
    </citation>
    <scope>NUCLEOTIDE SEQUENCE [LARGE SCALE GENOMIC DNA]</scope>
</reference>
<dbReference type="Pfam" id="PF08623">
    <property type="entry name" value="TIP120"/>
    <property type="match status" value="1"/>
</dbReference>
<dbReference type="AlphaFoldDB" id="A0A1G4KKF3"/>
<dbReference type="InterPro" id="IPR013932">
    <property type="entry name" value="TATA-bd_TIP120"/>
</dbReference>
<evidence type="ECO:0000313" key="2">
    <source>
        <dbReference type="EMBL" id="SCV04972.1"/>
    </source>
</evidence>
<protein>
    <submittedName>
        <fullName evidence="2">LANO_0G15676g1_1</fullName>
    </submittedName>
</protein>
<feature type="domain" description="TATA-binding protein interacting (TIP20)" evidence="1">
    <location>
        <begin position="479"/>
        <end position="607"/>
    </location>
</feature>
<name>A0A1G4KKF3_9SACH</name>
<evidence type="ECO:0000313" key="3">
    <source>
        <dbReference type="Proteomes" id="UP000189911"/>
    </source>
</evidence>
<dbReference type="Gene3D" id="1.25.10.10">
    <property type="entry name" value="Leucine-rich Repeat Variant"/>
    <property type="match status" value="1"/>
</dbReference>
<keyword evidence="3" id="KW-1185">Reference proteome</keyword>
<proteinExistence type="predicted"/>
<dbReference type="EMBL" id="LT598453">
    <property type="protein sequence ID" value="SCV04972.1"/>
    <property type="molecule type" value="Genomic_DNA"/>
</dbReference>
<accession>A0A1G4KKF3</accession>
<dbReference type="OrthoDB" id="4034650at2759"/>
<organism evidence="2 3">
    <name type="scientific">Lachancea nothofagi CBS 11611</name>
    <dbReference type="NCBI Taxonomy" id="1266666"/>
    <lineage>
        <taxon>Eukaryota</taxon>
        <taxon>Fungi</taxon>
        <taxon>Dikarya</taxon>
        <taxon>Ascomycota</taxon>
        <taxon>Saccharomycotina</taxon>
        <taxon>Saccharomycetes</taxon>
        <taxon>Saccharomycetales</taxon>
        <taxon>Saccharomycetaceae</taxon>
        <taxon>Lachancea</taxon>
    </lineage>
</organism>
<dbReference type="Proteomes" id="UP000189911">
    <property type="component" value="Chromosome G"/>
</dbReference>
<sequence length="641" mass="73194">MLLSDLINQYSTTQDHDLRYMALREHVLNFNEPWDEQELRELVSRVLIPALGDQDRAIAELVSTQIFPFVARMHPLEAESCLVLPLCRKLCDLVTHMQDGPQVLQSLKNVLSELKTKLQTPEPLQMYCESMFSMPERPYMAWEALASLLQESSTYHMIQDLYPKLYRLALDDGRSAAINAVRIATAKTSPKIVRSVFQENALLTDAHLKLLSQITRVQAAFRFIYLDIIDKLLCETFTESVCSTLVNLSVWLLEPAIGTDSNMKSKTSAKLFERCREVLLGTAESKEMVSDEEEDPDQDAYLRELSDEDAEKEIEFEVEDDVASADQLCLELLRNVLLPIPEAIIDTLTLPCFDGEMLFSLIRDGRVDSRYAARKLPHDVDESIIQFMPLEYLNMLPKTSLIDRRIEFLSGASLLHPSSNLSDVAEILKEECHINEATKLELIELLKKGLDPGVANLSDLELAVDAVSALLKLRDLQDLQDVVAQLLWPHLKPNKMFIRTIKVGNMKQSIDDGISFRLNCYTLLQQLELSYKFKCLTLQECVERGFKDEFTIKEASTELFNYIFERTWPEIRIRDASWFLEKLCPRVQDRVDKALAAKPNGTATSQQIAHWLRSIACLESTGLMLSDTYRVITNDLLDEYP</sequence>
<evidence type="ECO:0000259" key="1">
    <source>
        <dbReference type="Pfam" id="PF08623"/>
    </source>
</evidence>
<dbReference type="InterPro" id="IPR011989">
    <property type="entry name" value="ARM-like"/>
</dbReference>
<gene>
    <name evidence="2" type="ORF">LANO_0G15676G</name>
</gene>